<name>A0A095ZFN1_9BACT</name>
<keyword evidence="2" id="KW-0479">Metal-binding</keyword>
<evidence type="ECO:0000313" key="6">
    <source>
        <dbReference type="EMBL" id="KGF33513.1"/>
    </source>
</evidence>
<dbReference type="Pfam" id="PF12838">
    <property type="entry name" value="Fer4_7"/>
    <property type="match status" value="1"/>
</dbReference>
<organism evidence="6 7">
    <name type="scientific">Hoylesella buccalis DNF00853</name>
    <dbReference type="NCBI Taxonomy" id="1401074"/>
    <lineage>
        <taxon>Bacteria</taxon>
        <taxon>Pseudomonadati</taxon>
        <taxon>Bacteroidota</taxon>
        <taxon>Bacteroidia</taxon>
        <taxon>Bacteroidales</taxon>
        <taxon>Prevotellaceae</taxon>
        <taxon>Hoylesella</taxon>
    </lineage>
</organism>
<dbReference type="SUPFAM" id="SSF54862">
    <property type="entry name" value="4Fe-4S ferredoxins"/>
    <property type="match status" value="1"/>
</dbReference>
<dbReference type="PROSITE" id="PS51379">
    <property type="entry name" value="4FE4S_FER_2"/>
    <property type="match status" value="2"/>
</dbReference>
<dbReference type="RefSeq" id="WP_023056787.1">
    <property type="nucleotide sequence ID" value="NZ_JRNN01000086.1"/>
</dbReference>
<dbReference type="OrthoDB" id="9804603at2"/>
<evidence type="ECO:0000313" key="7">
    <source>
        <dbReference type="Proteomes" id="UP000029556"/>
    </source>
</evidence>
<dbReference type="InterPro" id="IPR017900">
    <property type="entry name" value="4Fe4S_Fe_S_CS"/>
</dbReference>
<protein>
    <submittedName>
        <fullName evidence="6">Ferredoxin</fullName>
    </submittedName>
</protein>
<dbReference type="InterPro" id="IPR017896">
    <property type="entry name" value="4Fe4S_Fe-S-bd"/>
</dbReference>
<feature type="domain" description="4Fe-4S ferredoxin-type" evidence="5">
    <location>
        <begin position="44"/>
        <end position="73"/>
    </location>
</feature>
<evidence type="ECO:0000256" key="1">
    <source>
        <dbReference type="ARBA" id="ARBA00022485"/>
    </source>
</evidence>
<dbReference type="PANTHER" id="PTHR43687:SF1">
    <property type="entry name" value="FERREDOXIN III"/>
    <property type="match status" value="1"/>
</dbReference>
<dbReference type="GO" id="GO:0051539">
    <property type="term" value="F:4 iron, 4 sulfur cluster binding"/>
    <property type="evidence" value="ECO:0007669"/>
    <property type="project" value="UniProtKB-KW"/>
</dbReference>
<dbReference type="PROSITE" id="PS00198">
    <property type="entry name" value="4FE4S_FER_1"/>
    <property type="match status" value="1"/>
</dbReference>
<reference evidence="6 7" key="1">
    <citation type="submission" date="2014-07" db="EMBL/GenBank/DDBJ databases">
        <authorList>
            <person name="McCorrison J."/>
            <person name="Sanka R."/>
            <person name="Torralba M."/>
            <person name="Gillis M."/>
            <person name="Haft D.H."/>
            <person name="Methe B."/>
            <person name="Sutton G."/>
            <person name="Nelson K.E."/>
        </authorList>
    </citation>
    <scope>NUCLEOTIDE SEQUENCE [LARGE SCALE GENOMIC DNA]</scope>
    <source>
        <strain evidence="6 7">DNF00853</strain>
    </source>
</reference>
<sequence length="77" mass="8252">MSKMKGAIVVNTDRCKGCSLCVVACPQKVIELAQKQVNTHGYRYAQAVNPDDCVGCAACGIVCPDGCITVYRKRVEA</sequence>
<dbReference type="GO" id="GO:0046872">
    <property type="term" value="F:metal ion binding"/>
    <property type="evidence" value="ECO:0007669"/>
    <property type="project" value="UniProtKB-KW"/>
</dbReference>
<evidence type="ECO:0000259" key="5">
    <source>
        <dbReference type="PROSITE" id="PS51379"/>
    </source>
</evidence>
<dbReference type="InterPro" id="IPR050572">
    <property type="entry name" value="Fe-S_Ferredoxin"/>
</dbReference>
<dbReference type="Gene3D" id="3.30.70.20">
    <property type="match status" value="1"/>
</dbReference>
<evidence type="ECO:0000256" key="4">
    <source>
        <dbReference type="ARBA" id="ARBA00023014"/>
    </source>
</evidence>
<accession>A0A095ZFN1</accession>
<proteinExistence type="predicted"/>
<evidence type="ECO:0000256" key="2">
    <source>
        <dbReference type="ARBA" id="ARBA00022723"/>
    </source>
</evidence>
<gene>
    <name evidence="6" type="ORF">HMPREF2137_11030</name>
</gene>
<keyword evidence="3" id="KW-0408">Iron</keyword>
<dbReference type="PANTHER" id="PTHR43687">
    <property type="entry name" value="ADENYLYLSULFATE REDUCTASE, BETA SUBUNIT"/>
    <property type="match status" value="1"/>
</dbReference>
<keyword evidence="4" id="KW-0411">Iron-sulfur</keyword>
<comment type="caution">
    <text evidence="6">The sequence shown here is derived from an EMBL/GenBank/DDBJ whole genome shotgun (WGS) entry which is preliminary data.</text>
</comment>
<feature type="domain" description="4Fe-4S ferredoxin-type" evidence="5">
    <location>
        <begin position="6"/>
        <end position="35"/>
    </location>
</feature>
<dbReference type="AlphaFoldDB" id="A0A095ZFN1"/>
<dbReference type="EMBL" id="JRNN01000086">
    <property type="protein sequence ID" value="KGF33513.1"/>
    <property type="molecule type" value="Genomic_DNA"/>
</dbReference>
<keyword evidence="1" id="KW-0004">4Fe-4S</keyword>
<evidence type="ECO:0000256" key="3">
    <source>
        <dbReference type="ARBA" id="ARBA00023004"/>
    </source>
</evidence>
<dbReference type="Proteomes" id="UP000029556">
    <property type="component" value="Unassembled WGS sequence"/>
</dbReference>